<keyword evidence="2" id="KW-0472">Membrane</keyword>
<feature type="transmembrane region" description="Helical" evidence="2">
    <location>
        <begin position="110"/>
        <end position="130"/>
    </location>
</feature>
<keyword evidence="2" id="KW-0812">Transmembrane</keyword>
<comment type="caution">
    <text evidence="3">The sequence shown here is derived from an EMBL/GenBank/DDBJ whole genome shotgun (WGS) entry which is preliminary data.</text>
</comment>
<evidence type="ECO:0000313" key="4">
    <source>
        <dbReference type="Proteomes" id="UP000185596"/>
    </source>
</evidence>
<dbReference type="OrthoDB" id="3078176at2"/>
<feature type="transmembrane region" description="Helical" evidence="2">
    <location>
        <begin position="156"/>
        <end position="176"/>
    </location>
</feature>
<dbReference type="EMBL" id="MSIE01000020">
    <property type="protein sequence ID" value="OLF17151.1"/>
    <property type="molecule type" value="Genomic_DNA"/>
</dbReference>
<gene>
    <name evidence="3" type="ORF">BU204_12915</name>
</gene>
<keyword evidence="4" id="KW-1185">Reference proteome</keyword>
<proteinExistence type="predicted"/>
<name>A0A1Q8CS15_9PSEU</name>
<dbReference type="AlphaFoldDB" id="A0A1Q8CS15"/>
<protein>
    <submittedName>
        <fullName evidence="3">Uncharacterized protein</fullName>
    </submittedName>
</protein>
<evidence type="ECO:0000313" key="3">
    <source>
        <dbReference type="EMBL" id="OLF17151.1"/>
    </source>
</evidence>
<dbReference type="STRING" id="1912961.BU204_12915"/>
<accession>A0A1Q8CS15</accession>
<feature type="region of interest" description="Disordered" evidence="1">
    <location>
        <begin position="540"/>
        <end position="561"/>
    </location>
</feature>
<dbReference type="RefSeq" id="WP_075125890.1">
    <property type="nucleotide sequence ID" value="NZ_MSIE01000020.1"/>
</dbReference>
<organism evidence="3 4">
    <name type="scientific">Actinophytocola xanthii</name>
    <dbReference type="NCBI Taxonomy" id="1912961"/>
    <lineage>
        <taxon>Bacteria</taxon>
        <taxon>Bacillati</taxon>
        <taxon>Actinomycetota</taxon>
        <taxon>Actinomycetes</taxon>
        <taxon>Pseudonocardiales</taxon>
        <taxon>Pseudonocardiaceae</taxon>
    </lineage>
</organism>
<sequence>MRDDTTRYLCAAAHEDSTFANQAIREFLVEDTRPVPPAPGVDAPAVLGEAIAARTRRKLRDSALLALFLAFAVLAPLDLLLYWVVLAVLFSIGAITRARKDAELRTEISNGGPAVLATIVISAVFLYLLYDYLASSPGGAGVPPGYYPYPVEPDSALPVALGTSALVAAMLVVLLWDRLVVWRHLRDRFWPNHLGGAVPPLPDRSVFRLSPERFTNQLWRHHNNAPTMAPPTGNGSAGVPMTVYRGFEPFVGAGLRHEPWSIAVPLERIPDVEPTISLGTDTLYAAIQREVGSLREASTLAPGRRLRALALVEQVVVAADELVDHLHEPESSLFLAHPGAAPYTALSAARVGSLRMEPLEWARYYHCYQVETWDRDLVVSVFVHVAVGAGALYVEWTPCLLLPIRKRYQDIDRRSRSPLRAVGQAVLDVLRLPATVPERLVHLLTFIRPLPHAPGAVNPDRYGTAKSLRELAADRNVHNYFQLADVDRYLKTMESRLILAVGRTMREAGYSPASFEEQAATVVNNNVQIAGSVGGSVVAGTGNRIRTTPAPRATEQAGKAR</sequence>
<dbReference type="Proteomes" id="UP000185596">
    <property type="component" value="Unassembled WGS sequence"/>
</dbReference>
<evidence type="ECO:0000256" key="2">
    <source>
        <dbReference type="SAM" id="Phobius"/>
    </source>
</evidence>
<keyword evidence="2" id="KW-1133">Transmembrane helix</keyword>
<evidence type="ECO:0000256" key="1">
    <source>
        <dbReference type="SAM" id="MobiDB-lite"/>
    </source>
</evidence>
<feature type="transmembrane region" description="Helical" evidence="2">
    <location>
        <begin position="81"/>
        <end position="98"/>
    </location>
</feature>
<reference evidence="3 4" key="1">
    <citation type="submission" date="2016-12" db="EMBL/GenBank/DDBJ databases">
        <title>The draft genome sequence of Actinophytocola sp. 11-183.</title>
        <authorList>
            <person name="Wang W."/>
            <person name="Yuan L."/>
        </authorList>
    </citation>
    <scope>NUCLEOTIDE SEQUENCE [LARGE SCALE GENOMIC DNA]</scope>
    <source>
        <strain evidence="3 4">11-183</strain>
    </source>
</reference>